<dbReference type="KEGG" id="pcot:PCOAH_00037410"/>
<dbReference type="AlphaFoldDB" id="A0A1B1E466"/>
<feature type="compositionally biased region" description="Polar residues" evidence="1">
    <location>
        <begin position="123"/>
        <end position="136"/>
    </location>
</feature>
<evidence type="ECO:0000256" key="1">
    <source>
        <dbReference type="SAM" id="MobiDB-lite"/>
    </source>
</evidence>
<evidence type="ECO:0000313" key="3">
    <source>
        <dbReference type="EMBL" id="ANQ09781.1"/>
    </source>
</evidence>
<protein>
    <submittedName>
        <fullName evidence="3">Uncharacterized protein</fullName>
    </submittedName>
</protein>
<dbReference type="RefSeq" id="XP_019916476.1">
    <property type="nucleotide sequence ID" value="XM_020060532.1"/>
</dbReference>
<feature type="compositionally biased region" description="Basic residues" evidence="1">
    <location>
        <begin position="290"/>
        <end position="301"/>
    </location>
</feature>
<gene>
    <name evidence="3" type="ORF">PCOAH_00037410</name>
</gene>
<dbReference type="Proteomes" id="UP000092716">
    <property type="component" value="Chromosome 12"/>
</dbReference>
<organism evidence="3 4">
    <name type="scientific">Plasmodium coatneyi</name>
    <dbReference type="NCBI Taxonomy" id="208452"/>
    <lineage>
        <taxon>Eukaryota</taxon>
        <taxon>Sar</taxon>
        <taxon>Alveolata</taxon>
        <taxon>Apicomplexa</taxon>
        <taxon>Aconoidasida</taxon>
        <taxon>Haemosporida</taxon>
        <taxon>Plasmodiidae</taxon>
        <taxon>Plasmodium</taxon>
    </lineage>
</organism>
<proteinExistence type="predicted"/>
<accession>A0A1B1E466</accession>
<dbReference type="GeneID" id="30910472"/>
<evidence type="ECO:0000256" key="2">
    <source>
        <dbReference type="SAM" id="Phobius"/>
    </source>
</evidence>
<dbReference type="VEuPathDB" id="PlasmoDB:PCOAH_00037410"/>
<reference evidence="4" key="1">
    <citation type="submission" date="2016-06" db="EMBL/GenBank/DDBJ databases">
        <title>First high quality genome sequence of Plasmodium coatneyi using continuous long reads from single molecule, real-time sequencing.</title>
        <authorList>
            <person name="Chien J.-T."/>
            <person name="Pakala S.B."/>
            <person name="Geraldo J.A."/>
            <person name="Lapp S.A."/>
            <person name="Barnwell J.W."/>
            <person name="Kissinger J.C."/>
            <person name="Galinski M.R."/>
            <person name="Humphrey J.C."/>
        </authorList>
    </citation>
    <scope>NUCLEOTIDE SEQUENCE [LARGE SCALE GENOMIC DNA]</scope>
    <source>
        <strain evidence="4">Hackeri</strain>
    </source>
</reference>
<evidence type="ECO:0000313" key="4">
    <source>
        <dbReference type="Proteomes" id="UP000092716"/>
    </source>
</evidence>
<dbReference type="EMBL" id="CP016250">
    <property type="protein sequence ID" value="ANQ09781.1"/>
    <property type="molecule type" value="Genomic_DNA"/>
</dbReference>
<feature type="transmembrane region" description="Helical" evidence="2">
    <location>
        <begin position="244"/>
        <end position="262"/>
    </location>
</feature>
<name>A0A1B1E466_9APIC</name>
<keyword evidence="2" id="KW-0472">Membrane</keyword>
<keyword evidence="2" id="KW-0812">Transmembrane</keyword>
<keyword evidence="2" id="KW-1133">Transmembrane helix</keyword>
<keyword evidence="4" id="KW-1185">Reference proteome</keyword>
<feature type="region of interest" description="Disordered" evidence="1">
    <location>
        <begin position="95"/>
        <end position="137"/>
    </location>
</feature>
<dbReference type="OrthoDB" id="383166at2759"/>
<feature type="transmembrane region" description="Helical" evidence="2">
    <location>
        <begin position="220"/>
        <end position="238"/>
    </location>
</feature>
<feature type="region of interest" description="Disordered" evidence="1">
    <location>
        <begin position="273"/>
        <end position="301"/>
    </location>
</feature>
<sequence>MFLKNKNTSSSGSMSCTCNMLVGESLSKADANASRKDQTKKEGSNSIFFYSKIFACTLLIWASQCSYSHTNFSSSHDEAYTTGSVVNASFSRILASNEPHGNHGPKAHGSHAPEGAQDEEHPSTSQSPPHQGSQDGASAHFELNIDIEKKLKDLKDVIWDKVENAVEWGTLSDNVKGYLEKIDSNIENKIVDEVNKANRDSNLMEKPGAKTQIISSFSQNYTIITPPLLLLVLSVLTSERCKKHLANILLTALLVSMTYIFFKLKKMDDVKKKNANDHENYKKDDQYGSKKSKDKFKGSHK</sequence>
<feature type="compositionally biased region" description="Basic and acidic residues" evidence="1">
    <location>
        <begin position="273"/>
        <end position="288"/>
    </location>
</feature>